<comment type="caution">
    <text evidence="1">The sequence shown here is derived from an EMBL/GenBank/DDBJ whole genome shotgun (WGS) entry which is preliminary data.</text>
</comment>
<evidence type="ECO:0000313" key="2">
    <source>
        <dbReference type="Proteomes" id="UP000701853"/>
    </source>
</evidence>
<dbReference type="AlphaFoldDB" id="A0A8J5Z044"/>
<reference evidence="1 2" key="1">
    <citation type="journal article" date="2021" name="bioRxiv">
        <title>The Gossypium anomalum genome as a resource for cotton improvement and evolutionary analysis of hybrid incompatibility.</title>
        <authorList>
            <person name="Grover C.E."/>
            <person name="Yuan D."/>
            <person name="Arick M.A."/>
            <person name="Miller E.R."/>
            <person name="Hu G."/>
            <person name="Peterson D.G."/>
            <person name="Wendel J.F."/>
            <person name="Udall J.A."/>
        </authorList>
    </citation>
    <scope>NUCLEOTIDE SEQUENCE [LARGE SCALE GENOMIC DNA]</scope>
    <source>
        <strain evidence="1">JFW-Udall</strain>
        <tissue evidence="1">Leaf</tissue>
    </source>
</reference>
<proteinExistence type="predicted"/>
<sequence length="189" mass="21177">MGGIWKWRMLDTPSANTKQVGEVETWNEDLEIEVCDEDGAINYCPLTWKSIGFRALAGRIKALQKLKGNLQIVDLDNEYYLAAYGSYFDGATIEHIIFDEKFSPVGYYGMGKTTGVALQHTIVGKRGKFVMLAVVVDLRKPLISCIGIDNFLQRVEYDGLFVGVKDTSKKLAVCDSLRRMTCMSTTKLN</sequence>
<evidence type="ECO:0000313" key="1">
    <source>
        <dbReference type="EMBL" id="KAG8489942.1"/>
    </source>
</evidence>
<accession>A0A8J5Z044</accession>
<organism evidence="1 2">
    <name type="scientific">Gossypium anomalum</name>
    <dbReference type="NCBI Taxonomy" id="47600"/>
    <lineage>
        <taxon>Eukaryota</taxon>
        <taxon>Viridiplantae</taxon>
        <taxon>Streptophyta</taxon>
        <taxon>Embryophyta</taxon>
        <taxon>Tracheophyta</taxon>
        <taxon>Spermatophyta</taxon>
        <taxon>Magnoliopsida</taxon>
        <taxon>eudicotyledons</taxon>
        <taxon>Gunneridae</taxon>
        <taxon>Pentapetalae</taxon>
        <taxon>rosids</taxon>
        <taxon>malvids</taxon>
        <taxon>Malvales</taxon>
        <taxon>Malvaceae</taxon>
        <taxon>Malvoideae</taxon>
        <taxon>Gossypium</taxon>
    </lineage>
</organism>
<gene>
    <name evidence="1" type="ORF">CXB51_015618</name>
</gene>
<dbReference type="EMBL" id="JAHUZN010000006">
    <property type="protein sequence ID" value="KAG8489942.1"/>
    <property type="molecule type" value="Genomic_DNA"/>
</dbReference>
<dbReference type="Proteomes" id="UP000701853">
    <property type="component" value="Chromosome 6"/>
</dbReference>
<protein>
    <submittedName>
        <fullName evidence="1">Uncharacterized protein</fullName>
    </submittedName>
</protein>
<dbReference type="OrthoDB" id="998627at2759"/>
<keyword evidence="2" id="KW-1185">Reference proteome</keyword>
<name>A0A8J5Z044_9ROSI</name>